<proteinExistence type="predicted"/>
<reference evidence="3" key="1">
    <citation type="submission" date="2014-12" db="EMBL/GenBank/DDBJ databases">
        <title>Insight into the proteome of Arion vulgaris.</title>
        <authorList>
            <person name="Aradska J."/>
            <person name="Bulat T."/>
            <person name="Smidak R."/>
            <person name="Sarate P."/>
            <person name="Gangsoo J."/>
            <person name="Sialana F."/>
            <person name="Bilban M."/>
            <person name="Lubec G."/>
        </authorList>
    </citation>
    <scope>NUCLEOTIDE SEQUENCE</scope>
    <source>
        <tissue evidence="3">Skin</tissue>
    </source>
</reference>
<dbReference type="EMBL" id="HACG01039247">
    <property type="protein sequence ID" value="CEK86112.1"/>
    <property type="molecule type" value="Transcribed_RNA"/>
</dbReference>
<sequence length="72" mass="8283">MSYENDEQPIHLYKLQCDLWNSSWPMHALLILQPEVFFVISLLSVIMTRKEVSEFTSTVINSLPGPILITTC</sequence>
<evidence type="ECO:0000313" key="3">
    <source>
        <dbReference type="EMBL" id="CEK86113.1"/>
    </source>
</evidence>
<gene>
    <name evidence="3" type="primary">ORF151908</name>
    <name evidence="2" type="synonym">ORF151904</name>
</gene>
<organism evidence="3">
    <name type="scientific">Arion vulgaris</name>
    <dbReference type="NCBI Taxonomy" id="1028688"/>
    <lineage>
        <taxon>Eukaryota</taxon>
        <taxon>Metazoa</taxon>
        <taxon>Spiralia</taxon>
        <taxon>Lophotrochozoa</taxon>
        <taxon>Mollusca</taxon>
        <taxon>Gastropoda</taxon>
        <taxon>Heterobranchia</taxon>
        <taxon>Euthyneura</taxon>
        <taxon>Panpulmonata</taxon>
        <taxon>Eupulmonata</taxon>
        <taxon>Stylommatophora</taxon>
        <taxon>Helicina</taxon>
        <taxon>Arionoidea</taxon>
        <taxon>Arionidae</taxon>
        <taxon>Arion</taxon>
    </lineage>
</organism>
<evidence type="ECO:0000256" key="1">
    <source>
        <dbReference type="SAM" id="Phobius"/>
    </source>
</evidence>
<feature type="non-terminal residue" evidence="3">
    <location>
        <position position="72"/>
    </location>
</feature>
<name>A0A0B7AZA5_9EUPU</name>
<accession>A0A0B7AZA5</accession>
<dbReference type="AlphaFoldDB" id="A0A0B7AZA5"/>
<dbReference type="EMBL" id="HACG01039248">
    <property type="protein sequence ID" value="CEK86113.1"/>
    <property type="molecule type" value="Transcribed_RNA"/>
</dbReference>
<keyword evidence="1" id="KW-0472">Membrane</keyword>
<evidence type="ECO:0000313" key="2">
    <source>
        <dbReference type="EMBL" id="CEK86112.1"/>
    </source>
</evidence>
<keyword evidence="1" id="KW-0812">Transmembrane</keyword>
<feature type="transmembrane region" description="Helical" evidence="1">
    <location>
        <begin position="28"/>
        <end position="47"/>
    </location>
</feature>
<protein>
    <submittedName>
        <fullName evidence="3">Uncharacterized protein</fullName>
    </submittedName>
</protein>
<keyword evidence="1" id="KW-1133">Transmembrane helix</keyword>